<evidence type="ECO:0000256" key="3">
    <source>
        <dbReference type="SAM" id="MobiDB-lite"/>
    </source>
</evidence>
<feature type="region of interest" description="Disordered" evidence="3">
    <location>
        <begin position="332"/>
        <end position="351"/>
    </location>
</feature>
<feature type="region of interest" description="Disordered" evidence="3">
    <location>
        <begin position="1"/>
        <end position="27"/>
    </location>
</feature>
<organism evidence="5 6">
    <name type="scientific">Auxenochlorella protothecoides</name>
    <name type="common">Green microalga</name>
    <name type="synonym">Chlorella protothecoides</name>
    <dbReference type="NCBI Taxonomy" id="3075"/>
    <lineage>
        <taxon>Eukaryota</taxon>
        <taxon>Viridiplantae</taxon>
        <taxon>Chlorophyta</taxon>
        <taxon>core chlorophytes</taxon>
        <taxon>Trebouxiophyceae</taxon>
        <taxon>Chlorellales</taxon>
        <taxon>Chlorellaceae</taxon>
        <taxon>Auxenochlorella</taxon>
    </lineage>
</organism>
<dbReference type="Gene3D" id="4.10.60.10">
    <property type="entry name" value="Zinc finger, CCHC-type"/>
    <property type="match status" value="1"/>
</dbReference>
<dbReference type="EMBL" id="QOKY01000214">
    <property type="protein sequence ID" value="RMZ52121.1"/>
    <property type="molecule type" value="Genomic_DNA"/>
</dbReference>
<dbReference type="GO" id="GO:0008270">
    <property type="term" value="F:zinc ion binding"/>
    <property type="evidence" value="ECO:0007669"/>
    <property type="project" value="UniProtKB-KW"/>
</dbReference>
<keyword evidence="1" id="KW-0479">Metal-binding</keyword>
<feature type="coiled-coil region" evidence="2">
    <location>
        <begin position="38"/>
        <end position="88"/>
    </location>
</feature>
<feature type="compositionally biased region" description="Low complexity" evidence="3">
    <location>
        <begin position="304"/>
        <end position="320"/>
    </location>
</feature>
<sequence>MPANANPAPAATPAPTNPADAGTPAATSMAHLLEMVTALMAERQADREERRAESQSAREREAALREDLQAIRARELALREELQAIRARGADATAPYSAPNAALLNEEYNNSKESAVQWWRRMESKLNLFGETEERRRLAIFVANLRGSTASWAQSLTEGPDATVRTCAQLRERFFRHHGPLAGLQPGRDELYQLKQTGTVSDYAQEHRELAVHIKELSDDERRASFLQGLAPYIKKKREVRRAKTYDDLLQEALDVESVEDKPPPASKRGQTRPWSNRASSGAPASRGAATGSASTGHRPARPSPAASHTSGATTSAAPSCPNCGDRGHRGNDCPQRRGGQANSAAATADSELTELRAAVDRGEAAGYRLRDGLLYKEHATGDRLAHLKLVAPNGRKLAAPFVGPFTITAVRGTGAATLALPPSMGMNPTVNASPLSTCIRALRRAYAAWHRA</sequence>
<feature type="compositionally biased region" description="Low complexity" evidence="3">
    <location>
        <begin position="276"/>
        <end position="297"/>
    </location>
</feature>
<evidence type="ECO:0000259" key="4">
    <source>
        <dbReference type="PROSITE" id="PS50158"/>
    </source>
</evidence>
<evidence type="ECO:0000313" key="5">
    <source>
        <dbReference type="EMBL" id="RMZ52121.1"/>
    </source>
</evidence>
<accession>A0A3M7KNI9</accession>
<name>A0A3M7KNI9_AUXPR</name>
<dbReference type="PANTHER" id="PTHR33223">
    <property type="entry name" value="CCHC-TYPE DOMAIN-CONTAINING PROTEIN"/>
    <property type="match status" value="1"/>
</dbReference>
<dbReference type="AlphaFoldDB" id="A0A3M7KNI9"/>
<evidence type="ECO:0000313" key="6">
    <source>
        <dbReference type="Proteomes" id="UP000279271"/>
    </source>
</evidence>
<dbReference type="PANTHER" id="PTHR33223:SF6">
    <property type="entry name" value="CCHC-TYPE DOMAIN-CONTAINING PROTEIN"/>
    <property type="match status" value="1"/>
</dbReference>
<keyword evidence="2" id="KW-0175">Coiled coil</keyword>
<dbReference type="PROSITE" id="PS50158">
    <property type="entry name" value="ZF_CCHC"/>
    <property type="match status" value="1"/>
</dbReference>
<feature type="compositionally biased region" description="Low complexity" evidence="3">
    <location>
        <begin position="17"/>
        <end position="27"/>
    </location>
</feature>
<comment type="caution">
    <text evidence="5">The sequence shown here is derived from an EMBL/GenBank/DDBJ whole genome shotgun (WGS) entry which is preliminary data.</text>
</comment>
<keyword evidence="1" id="KW-0862">Zinc</keyword>
<evidence type="ECO:0000256" key="1">
    <source>
        <dbReference type="PROSITE-ProRule" id="PRU00047"/>
    </source>
</evidence>
<dbReference type="GO" id="GO:0003676">
    <property type="term" value="F:nucleic acid binding"/>
    <property type="evidence" value="ECO:0007669"/>
    <property type="project" value="InterPro"/>
</dbReference>
<dbReference type="Pfam" id="PF03732">
    <property type="entry name" value="Retrotrans_gag"/>
    <property type="match status" value="1"/>
</dbReference>
<evidence type="ECO:0000256" key="2">
    <source>
        <dbReference type="SAM" id="Coils"/>
    </source>
</evidence>
<protein>
    <recommendedName>
        <fullName evidence="4">CCHC-type domain-containing protein</fullName>
    </recommendedName>
</protein>
<dbReference type="InterPro" id="IPR005162">
    <property type="entry name" value="Retrotrans_gag_dom"/>
</dbReference>
<reference evidence="6" key="1">
    <citation type="journal article" date="2018" name="Algal Res.">
        <title>Characterization of plant carbon substrate utilization by Auxenochlorella protothecoides.</title>
        <authorList>
            <person name="Vogler B.W."/>
            <person name="Starkenburg S.R."/>
            <person name="Sudasinghe N."/>
            <person name="Schambach J.Y."/>
            <person name="Rollin J.A."/>
            <person name="Pattathil S."/>
            <person name="Barry A.N."/>
        </authorList>
    </citation>
    <scope>NUCLEOTIDE SEQUENCE [LARGE SCALE GENOMIC DNA]</scope>
    <source>
        <strain evidence="6">UTEX 25</strain>
    </source>
</reference>
<dbReference type="SUPFAM" id="SSF57756">
    <property type="entry name" value="Retrovirus zinc finger-like domains"/>
    <property type="match status" value="1"/>
</dbReference>
<dbReference type="InterPro" id="IPR036875">
    <property type="entry name" value="Znf_CCHC_sf"/>
</dbReference>
<dbReference type="Proteomes" id="UP000279271">
    <property type="component" value="Unassembled WGS sequence"/>
</dbReference>
<gene>
    <name evidence="5" type="ORF">APUTEX25_003608</name>
</gene>
<feature type="region of interest" description="Disordered" evidence="3">
    <location>
        <begin position="256"/>
        <end position="325"/>
    </location>
</feature>
<feature type="domain" description="CCHC-type" evidence="4">
    <location>
        <begin position="321"/>
        <end position="336"/>
    </location>
</feature>
<proteinExistence type="predicted"/>
<dbReference type="InterPro" id="IPR001878">
    <property type="entry name" value="Znf_CCHC"/>
</dbReference>
<keyword evidence="1" id="KW-0863">Zinc-finger</keyword>